<organism evidence="1 2">
    <name type="scientific">Escherichia coli</name>
    <dbReference type="NCBI Taxonomy" id="562"/>
    <lineage>
        <taxon>Bacteria</taxon>
        <taxon>Pseudomonadati</taxon>
        <taxon>Pseudomonadota</taxon>
        <taxon>Gammaproteobacteria</taxon>
        <taxon>Enterobacterales</taxon>
        <taxon>Enterobacteriaceae</taxon>
        <taxon>Escherichia</taxon>
    </lineage>
</organism>
<name>A0A377AKH5_ECOLX</name>
<sequence length="130" mass="14481">MRRDLDSLFELWALWVRNGCNARSGFASMLEMMMVTRCQFTGGGGAPNDSLETSIEGAVTALTVVDETAALVVRIEYGAWEIRGLDINAPHIDKAHALSLSLRQYRRKLAKSQGVCCRLFEKAKRVKVSF</sequence>
<evidence type="ECO:0000313" key="1">
    <source>
        <dbReference type="EMBL" id="STL18983.1"/>
    </source>
</evidence>
<dbReference type="AlphaFoldDB" id="A0A377AKH5"/>
<accession>A0A377AKH5</accession>
<reference evidence="1 2" key="1">
    <citation type="submission" date="2018-06" db="EMBL/GenBank/DDBJ databases">
        <authorList>
            <consortium name="Pathogen Informatics"/>
            <person name="Doyle S."/>
        </authorList>
    </citation>
    <scope>NUCLEOTIDE SEQUENCE [LARGE SCALE GENOMIC DNA]</scope>
    <source>
        <strain evidence="1 2">NCTC9075</strain>
    </source>
</reference>
<evidence type="ECO:0000313" key="2">
    <source>
        <dbReference type="Proteomes" id="UP000254181"/>
    </source>
</evidence>
<dbReference type="Proteomes" id="UP000254181">
    <property type="component" value="Unassembled WGS sequence"/>
</dbReference>
<dbReference type="EMBL" id="UGEM01000002">
    <property type="protein sequence ID" value="STL18983.1"/>
    <property type="molecule type" value="Genomic_DNA"/>
</dbReference>
<protein>
    <submittedName>
        <fullName evidence="1">Uncharacterized protein</fullName>
    </submittedName>
</protein>
<gene>
    <name evidence="1" type="ORF">NCTC9075_00058</name>
</gene>
<proteinExistence type="predicted"/>